<dbReference type="Gene3D" id="3.40.190.10">
    <property type="entry name" value="Periplasmic binding protein-like II"/>
    <property type="match status" value="2"/>
</dbReference>
<dbReference type="EMBL" id="JAFBFH010000050">
    <property type="protein sequence ID" value="MBM7717476.1"/>
    <property type="molecule type" value="Genomic_DNA"/>
</dbReference>
<dbReference type="InterPro" id="IPR001320">
    <property type="entry name" value="Iontro_rcpt_C"/>
</dbReference>
<keyword evidence="4" id="KW-0564">Palmitate</keyword>
<evidence type="ECO:0000313" key="9">
    <source>
        <dbReference type="EMBL" id="MBM7717476.1"/>
    </source>
</evidence>
<comment type="similarity">
    <text evidence="2 6">Belongs to the bacterial solute-binding protein 3 family.</text>
</comment>
<dbReference type="InterPro" id="IPR018313">
    <property type="entry name" value="SBP_3_CS"/>
</dbReference>
<keyword evidence="5" id="KW-0449">Lipoprotein</keyword>
<accession>A0ABS2RCT9</accession>
<dbReference type="RefSeq" id="WP_077112768.1">
    <property type="nucleotide sequence ID" value="NZ_JAFBFH010000050.1"/>
</dbReference>
<dbReference type="Pfam" id="PF00497">
    <property type="entry name" value="SBP_bac_3"/>
    <property type="match status" value="1"/>
</dbReference>
<evidence type="ECO:0000259" key="8">
    <source>
        <dbReference type="SMART" id="SM00079"/>
    </source>
</evidence>
<sequence length="270" mass="29679">MRKGMRLWPIGFLLVCLSLVLFGCGTGGSEEAGKKEEGSASEGAGDKKKFIVGTDATYAPMEYMDSSGNIIGIDIDVVKAVAEEVGAEVEFKNIGWEPLFPAVKNGEVDFAVSSITMTEERKKEFDFTDPYYIANQVILIPEDSDISKLEDLKDKKASVQINTTGHEVLKELMGNTSANIIAAETMPLAIEEMLNGNADAAVGDNSVVNEYLKNNPDKKLKVIEDESFEKEYYGLMVKKGNQELRDLLNEGIKKIKENGKLKEITGYDVE</sequence>
<comment type="caution">
    <text evidence="9">The sequence shown here is derived from an EMBL/GenBank/DDBJ whole genome shotgun (WGS) entry which is preliminary data.</text>
</comment>
<protein>
    <submittedName>
        <fullName evidence="9">Polar amino acid transport system substrate-binding protein</fullName>
    </submittedName>
</protein>
<dbReference type="Proteomes" id="UP000823485">
    <property type="component" value="Unassembled WGS sequence"/>
</dbReference>
<name>A0ABS2RCT9_9BACI</name>
<evidence type="ECO:0000313" key="10">
    <source>
        <dbReference type="Proteomes" id="UP000823485"/>
    </source>
</evidence>
<keyword evidence="10" id="KW-1185">Reference proteome</keyword>
<dbReference type="InterPro" id="IPR001638">
    <property type="entry name" value="Solute-binding_3/MltF_N"/>
</dbReference>
<dbReference type="CDD" id="cd13624">
    <property type="entry name" value="PBP2_Arg_Lys_His"/>
    <property type="match status" value="1"/>
</dbReference>
<dbReference type="SMART" id="SM00079">
    <property type="entry name" value="PBPe"/>
    <property type="match status" value="1"/>
</dbReference>
<feature type="domain" description="Ionotropic glutamate receptor C-terminal" evidence="8">
    <location>
        <begin position="49"/>
        <end position="266"/>
    </location>
</feature>
<dbReference type="SUPFAM" id="SSF53850">
    <property type="entry name" value="Periplasmic binding protein-like II"/>
    <property type="match status" value="1"/>
</dbReference>
<gene>
    <name evidence="9" type="ORF">JOC94_004504</name>
</gene>
<keyword evidence="3" id="KW-0732">Signal</keyword>
<reference evidence="9 10" key="1">
    <citation type="submission" date="2021-01" db="EMBL/GenBank/DDBJ databases">
        <title>Genomic Encyclopedia of Type Strains, Phase IV (KMG-IV): sequencing the most valuable type-strain genomes for metagenomic binning, comparative biology and taxonomic classification.</title>
        <authorList>
            <person name="Goeker M."/>
        </authorList>
    </citation>
    <scope>NUCLEOTIDE SEQUENCE [LARGE SCALE GENOMIC DNA]</scope>
    <source>
        <strain evidence="9 10">DSM 105453</strain>
    </source>
</reference>
<evidence type="ECO:0000259" key="7">
    <source>
        <dbReference type="SMART" id="SM00062"/>
    </source>
</evidence>
<dbReference type="PANTHER" id="PTHR35936">
    <property type="entry name" value="MEMBRANE-BOUND LYTIC MUREIN TRANSGLYCOSYLASE F"/>
    <property type="match status" value="1"/>
</dbReference>
<evidence type="ECO:0000256" key="4">
    <source>
        <dbReference type="ARBA" id="ARBA00023139"/>
    </source>
</evidence>
<evidence type="ECO:0000256" key="2">
    <source>
        <dbReference type="ARBA" id="ARBA00010333"/>
    </source>
</evidence>
<comment type="subcellular location">
    <subcellularLocation>
        <location evidence="1">Cell envelope</location>
    </subcellularLocation>
</comment>
<proteinExistence type="inferred from homology"/>
<dbReference type="PROSITE" id="PS51257">
    <property type="entry name" value="PROKAR_LIPOPROTEIN"/>
    <property type="match status" value="1"/>
</dbReference>
<evidence type="ECO:0000256" key="3">
    <source>
        <dbReference type="ARBA" id="ARBA00022729"/>
    </source>
</evidence>
<dbReference type="PROSITE" id="PS01039">
    <property type="entry name" value="SBP_BACTERIAL_3"/>
    <property type="match status" value="1"/>
</dbReference>
<evidence type="ECO:0000256" key="5">
    <source>
        <dbReference type="ARBA" id="ARBA00023288"/>
    </source>
</evidence>
<dbReference type="PANTHER" id="PTHR35936:SF19">
    <property type="entry name" value="AMINO-ACID-BINDING PROTEIN YXEM-RELATED"/>
    <property type="match status" value="1"/>
</dbReference>
<feature type="domain" description="Solute-binding protein family 3/N-terminal" evidence="7">
    <location>
        <begin position="49"/>
        <end position="268"/>
    </location>
</feature>
<organism evidence="9 10">
    <name type="scientific">Siminovitchia thermophila</name>
    <dbReference type="NCBI Taxonomy" id="1245522"/>
    <lineage>
        <taxon>Bacteria</taxon>
        <taxon>Bacillati</taxon>
        <taxon>Bacillota</taxon>
        <taxon>Bacilli</taxon>
        <taxon>Bacillales</taxon>
        <taxon>Bacillaceae</taxon>
        <taxon>Siminovitchia</taxon>
    </lineage>
</organism>
<evidence type="ECO:0000256" key="1">
    <source>
        <dbReference type="ARBA" id="ARBA00004196"/>
    </source>
</evidence>
<dbReference type="SMART" id="SM00062">
    <property type="entry name" value="PBPb"/>
    <property type="match status" value="1"/>
</dbReference>
<evidence type="ECO:0000256" key="6">
    <source>
        <dbReference type="RuleBase" id="RU003744"/>
    </source>
</evidence>